<dbReference type="Pfam" id="PF20931">
    <property type="entry name" value="Dicer_platform"/>
    <property type="match status" value="2"/>
</dbReference>
<organism evidence="2 3">
    <name type="scientific">Pararge aegeria aegeria</name>
    <dbReference type="NCBI Taxonomy" id="348720"/>
    <lineage>
        <taxon>Eukaryota</taxon>
        <taxon>Metazoa</taxon>
        <taxon>Ecdysozoa</taxon>
        <taxon>Arthropoda</taxon>
        <taxon>Hexapoda</taxon>
        <taxon>Insecta</taxon>
        <taxon>Pterygota</taxon>
        <taxon>Neoptera</taxon>
        <taxon>Endopterygota</taxon>
        <taxon>Lepidoptera</taxon>
        <taxon>Glossata</taxon>
        <taxon>Ditrysia</taxon>
        <taxon>Papilionoidea</taxon>
        <taxon>Nymphalidae</taxon>
        <taxon>Satyrinae</taxon>
        <taxon>Satyrini</taxon>
        <taxon>Parargina</taxon>
        <taxon>Pararge</taxon>
    </lineage>
</organism>
<accession>A0A8S4QL38</accession>
<name>A0A8S4QL38_9NEOP</name>
<feature type="domain" description="Dicer platform" evidence="1">
    <location>
        <begin position="2"/>
        <end position="37"/>
    </location>
</feature>
<sequence>LQIPAFPVYTRSGEVRVSVEPALQADVRLSPRRARLIRRLQIPAFPVYTRSGEVRVSVEPALQADVRLSPRRARLIRRYEQTNVRLLYSDTCHLTCVSPISYNSQWRA</sequence>
<proteinExistence type="predicted"/>
<evidence type="ECO:0000259" key="1">
    <source>
        <dbReference type="Pfam" id="PF20931"/>
    </source>
</evidence>
<comment type="caution">
    <text evidence="2">The sequence shown here is derived from an EMBL/GenBank/DDBJ whole genome shotgun (WGS) entry which is preliminary data.</text>
</comment>
<feature type="non-terminal residue" evidence="2">
    <location>
        <position position="1"/>
    </location>
</feature>
<reference evidence="2" key="1">
    <citation type="submission" date="2022-03" db="EMBL/GenBank/DDBJ databases">
        <authorList>
            <person name="Lindestad O."/>
        </authorList>
    </citation>
    <scope>NUCLEOTIDE SEQUENCE</scope>
</reference>
<dbReference type="Proteomes" id="UP000838756">
    <property type="component" value="Unassembled WGS sequence"/>
</dbReference>
<dbReference type="EMBL" id="CAKXAJ010009317">
    <property type="protein sequence ID" value="CAH2211133.1"/>
    <property type="molecule type" value="Genomic_DNA"/>
</dbReference>
<dbReference type="AlphaFoldDB" id="A0A8S4QL38"/>
<dbReference type="InterPro" id="IPR048512">
    <property type="entry name" value="Dicer_platform"/>
</dbReference>
<feature type="domain" description="Dicer platform" evidence="1">
    <location>
        <begin position="41"/>
        <end position="81"/>
    </location>
</feature>
<gene>
    <name evidence="2" type="primary">jg23516</name>
    <name evidence="2" type="ORF">PAEG_LOCUS2970</name>
</gene>
<keyword evidence="3" id="KW-1185">Reference proteome</keyword>
<evidence type="ECO:0000313" key="2">
    <source>
        <dbReference type="EMBL" id="CAH2211133.1"/>
    </source>
</evidence>
<evidence type="ECO:0000313" key="3">
    <source>
        <dbReference type="Proteomes" id="UP000838756"/>
    </source>
</evidence>
<protein>
    <submittedName>
        <fullName evidence="2">Jg23516 protein</fullName>
    </submittedName>
</protein>